<organism evidence="2 3">
    <name type="scientific">Pleurodeles waltl</name>
    <name type="common">Iberian ribbed newt</name>
    <dbReference type="NCBI Taxonomy" id="8319"/>
    <lineage>
        <taxon>Eukaryota</taxon>
        <taxon>Metazoa</taxon>
        <taxon>Chordata</taxon>
        <taxon>Craniata</taxon>
        <taxon>Vertebrata</taxon>
        <taxon>Euteleostomi</taxon>
        <taxon>Amphibia</taxon>
        <taxon>Batrachia</taxon>
        <taxon>Caudata</taxon>
        <taxon>Salamandroidea</taxon>
        <taxon>Salamandridae</taxon>
        <taxon>Pleurodelinae</taxon>
        <taxon>Pleurodeles</taxon>
    </lineage>
</organism>
<evidence type="ECO:0000313" key="3">
    <source>
        <dbReference type="Proteomes" id="UP001066276"/>
    </source>
</evidence>
<evidence type="ECO:0000256" key="1">
    <source>
        <dbReference type="SAM" id="MobiDB-lite"/>
    </source>
</evidence>
<sequence length="115" mass="12531">MIESIPAVALRDIGLPLHTSPDASPNSSYCDHSSVSRSPGGQDDLLATQGTQEPSLQAIMAVLQTPQAEEQKHYAQEVGTATVKSVMIYNHQLTLMQSSIEDLENCQRLNNLRVL</sequence>
<name>A0AAV7UVZ8_PLEWA</name>
<proteinExistence type="predicted"/>
<keyword evidence="3" id="KW-1185">Reference proteome</keyword>
<protein>
    <submittedName>
        <fullName evidence="2">Uncharacterized protein</fullName>
    </submittedName>
</protein>
<evidence type="ECO:0000313" key="2">
    <source>
        <dbReference type="EMBL" id="KAJ1192083.1"/>
    </source>
</evidence>
<reference evidence="2" key="1">
    <citation type="journal article" date="2022" name="bioRxiv">
        <title>Sequencing and chromosome-scale assembly of the giantPleurodeles waltlgenome.</title>
        <authorList>
            <person name="Brown T."/>
            <person name="Elewa A."/>
            <person name="Iarovenko S."/>
            <person name="Subramanian E."/>
            <person name="Araus A.J."/>
            <person name="Petzold A."/>
            <person name="Susuki M."/>
            <person name="Suzuki K.-i.T."/>
            <person name="Hayashi T."/>
            <person name="Toyoda A."/>
            <person name="Oliveira C."/>
            <person name="Osipova E."/>
            <person name="Leigh N.D."/>
            <person name="Simon A."/>
            <person name="Yun M.H."/>
        </authorList>
    </citation>
    <scope>NUCLEOTIDE SEQUENCE</scope>
    <source>
        <strain evidence="2">20211129_DDA</strain>
        <tissue evidence="2">Liver</tissue>
    </source>
</reference>
<accession>A0AAV7UVZ8</accession>
<dbReference type="AlphaFoldDB" id="A0AAV7UVZ8"/>
<feature type="compositionally biased region" description="Polar residues" evidence="1">
    <location>
        <begin position="21"/>
        <end position="39"/>
    </location>
</feature>
<comment type="caution">
    <text evidence="2">The sequence shown here is derived from an EMBL/GenBank/DDBJ whole genome shotgun (WGS) entry which is preliminary data.</text>
</comment>
<gene>
    <name evidence="2" type="ORF">NDU88_001395</name>
</gene>
<dbReference type="Proteomes" id="UP001066276">
    <property type="component" value="Chromosome 2_2"/>
</dbReference>
<dbReference type="EMBL" id="JANPWB010000004">
    <property type="protein sequence ID" value="KAJ1192083.1"/>
    <property type="molecule type" value="Genomic_DNA"/>
</dbReference>
<feature type="region of interest" description="Disordered" evidence="1">
    <location>
        <begin position="15"/>
        <end position="47"/>
    </location>
</feature>